<name>A0A3Q7XLV1_CICAR</name>
<gene>
    <name evidence="5" type="primary">LOC113785452</name>
</gene>
<dbReference type="AlphaFoldDB" id="A0A3Q7XLV1"/>
<dbReference type="InterPro" id="IPR043519">
    <property type="entry name" value="NT_sf"/>
</dbReference>
<protein>
    <submittedName>
        <fullName evidence="5">DNA polymerase lambda-like</fullName>
    </submittedName>
</protein>
<keyword evidence="4" id="KW-1185">Reference proteome</keyword>
<dbReference type="Gene3D" id="3.30.210.10">
    <property type="entry name" value="DNA polymerase, thumb domain"/>
    <property type="match status" value="1"/>
</dbReference>
<dbReference type="InterPro" id="IPR029398">
    <property type="entry name" value="PolB_thumb"/>
</dbReference>
<sequence length="75" mass="8626">MAENHIAVKHTREALLVSLVRRLMVVFLQVYPGDIYAFGLVAWTGNDVLNRRLRLQAESKGFRLDDTRAQKVMQV</sequence>
<dbReference type="InterPro" id="IPR037160">
    <property type="entry name" value="DNA_Pol_thumb_sf"/>
</dbReference>
<dbReference type="Proteomes" id="UP000087171">
    <property type="component" value="Chromosome Ca2"/>
</dbReference>
<reference evidence="5" key="2">
    <citation type="submission" date="2025-08" db="UniProtKB">
        <authorList>
            <consortium name="RefSeq"/>
        </authorList>
    </citation>
    <scope>IDENTIFICATION</scope>
    <source>
        <tissue evidence="5">Etiolated seedlings</tissue>
    </source>
</reference>
<evidence type="ECO:0000313" key="4">
    <source>
        <dbReference type="Proteomes" id="UP000087171"/>
    </source>
</evidence>
<dbReference type="RefSeq" id="XP_027187648.1">
    <property type="nucleotide sequence ID" value="XM_027331847.1"/>
</dbReference>
<dbReference type="OrthoDB" id="205514at2759"/>
<dbReference type="STRING" id="3827.A0A3Q7XLV1"/>
<dbReference type="Pfam" id="PF14791">
    <property type="entry name" value="DNA_pol_B_thumb"/>
    <property type="match status" value="1"/>
</dbReference>
<accession>A0A3Q7XLV1</accession>
<keyword evidence="2" id="KW-0548">Nucleotidyltransferase</keyword>
<reference evidence="4" key="1">
    <citation type="journal article" date="2013" name="Nat. Biotechnol.">
        <title>Draft genome sequence of chickpea (Cicer arietinum) provides a resource for trait improvement.</title>
        <authorList>
            <person name="Varshney R.K."/>
            <person name="Song C."/>
            <person name="Saxena R.K."/>
            <person name="Azam S."/>
            <person name="Yu S."/>
            <person name="Sharpe A.G."/>
            <person name="Cannon S."/>
            <person name="Baek J."/>
            <person name="Rosen B.D."/>
            <person name="Tar'an B."/>
            <person name="Millan T."/>
            <person name="Zhang X."/>
            <person name="Ramsay L.D."/>
            <person name="Iwata A."/>
            <person name="Wang Y."/>
            <person name="Nelson W."/>
            <person name="Farmer A.D."/>
            <person name="Gaur P.M."/>
            <person name="Soderlund C."/>
            <person name="Penmetsa R.V."/>
            <person name="Xu C."/>
            <person name="Bharti A.K."/>
            <person name="He W."/>
            <person name="Winter P."/>
            <person name="Zhao S."/>
            <person name="Hane J.K."/>
            <person name="Carrasquilla-Garcia N."/>
            <person name="Condie J.A."/>
            <person name="Upadhyaya H.D."/>
            <person name="Luo M.C."/>
            <person name="Thudi M."/>
            <person name="Gowda C.L."/>
            <person name="Singh N.P."/>
            <person name="Lichtenzveig J."/>
            <person name="Gali K.K."/>
            <person name="Rubio J."/>
            <person name="Nadarajan N."/>
            <person name="Dolezel J."/>
            <person name="Bansal K.C."/>
            <person name="Xu X."/>
            <person name="Edwards D."/>
            <person name="Zhang G."/>
            <person name="Kahl G."/>
            <person name="Gil J."/>
            <person name="Singh K.B."/>
            <person name="Datta S.K."/>
            <person name="Jackson S.A."/>
            <person name="Wang J."/>
            <person name="Cook D.R."/>
        </authorList>
    </citation>
    <scope>NUCLEOTIDE SEQUENCE [LARGE SCALE GENOMIC DNA]</scope>
    <source>
        <strain evidence="4">cv. CDC Frontier</strain>
    </source>
</reference>
<evidence type="ECO:0000313" key="5">
    <source>
        <dbReference type="RefSeq" id="XP_027187648.1"/>
    </source>
</evidence>
<evidence type="ECO:0000256" key="2">
    <source>
        <dbReference type="ARBA" id="ARBA00022695"/>
    </source>
</evidence>
<dbReference type="GO" id="GO:0016779">
    <property type="term" value="F:nucleotidyltransferase activity"/>
    <property type="evidence" value="ECO:0007669"/>
    <property type="project" value="UniProtKB-KW"/>
</dbReference>
<proteinExistence type="predicted"/>
<evidence type="ECO:0000259" key="3">
    <source>
        <dbReference type="Pfam" id="PF14791"/>
    </source>
</evidence>
<organism evidence="4 5">
    <name type="scientific">Cicer arietinum</name>
    <name type="common">Chickpea</name>
    <name type="synonym">Garbanzo</name>
    <dbReference type="NCBI Taxonomy" id="3827"/>
    <lineage>
        <taxon>Eukaryota</taxon>
        <taxon>Viridiplantae</taxon>
        <taxon>Streptophyta</taxon>
        <taxon>Embryophyta</taxon>
        <taxon>Tracheophyta</taxon>
        <taxon>Spermatophyta</taxon>
        <taxon>Magnoliopsida</taxon>
        <taxon>eudicotyledons</taxon>
        <taxon>Gunneridae</taxon>
        <taxon>Pentapetalae</taxon>
        <taxon>rosids</taxon>
        <taxon>fabids</taxon>
        <taxon>Fabales</taxon>
        <taxon>Fabaceae</taxon>
        <taxon>Papilionoideae</taxon>
        <taxon>50 kb inversion clade</taxon>
        <taxon>NPAAA clade</taxon>
        <taxon>Hologalegina</taxon>
        <taxon>IRL clade</taxon>
        <taxon>Cicereae</taxon>
        <taxon>Cicer</taxon>
    </lineage>
</organism>
<dbReference type="SUPFAM" id="SSF81301">
    <property type="entry name" value="Nucleotidyltransferase"/>
    <property type="match status" value="1"/>
</dbReference>
<evidence type="ECO:0000256" key="1">
    <source>
        <dbReference type="ARBA" id="ARBA00022679"/>
    </source>
</evidence>
<keyword evidence="1" id="KW-0808">Transferase</keyword>
<feature type="domain" description="DNA polymerase beta thumb" evidence="3">
    <location>
        <begin position="40"/>
        <end position="67"/>
    </location>
</feature>